<dbReference type="Gene3D" id="3.40.50.150">
    <property type="entry name" value="Vaccinia Virus protein VP39"/>
    <property type="match status" value="1"/>
</dbReference>
<dbReference type="AlphaFoldDB" id="A0A6G0XUI7"/>
<dbReference type="PANTHER" id="PTHR14614">
    <property type="entry name" value="HEPATOCELLULAR CARCINOMA-ASSOCIATED ANTIGEN"/>
    <property type="match status" value="1"/>
</dbReference>
<protein>
    <recommendedName>
        <fullName evidence="3">Calmodulin-lysine N-methyltransferase</fullName>
    </recommendedName>
</protein>
<accession>A0A6G0XUI7</accession>
<dbReference type="GO" id="GO:0005737">
    <property type="term" value="C:cytoplasm"/>
    <property type="evidence" value="ECO:0007669"/>
    <property type="project" value="TreeGrafter"/>
</dbReference>
<proteinExistence type="predicted"/>
<dbReference type="InterPro" id="IPR029063">
    <property type="entry name" value="SAM-dependent_MTases_sf"/>
</dbReference>
<reference evidence="1 2" key="1">
    <citation type="submission" date="2019-07" db="EMBL/GenBank/DDBJ databases">
        <title>Genomics analysis of Aphanomyces spp. identifies a new class of oomycete effector associated with host adaptation.</title>
        <authorList>
            <person name="Gaulin E."/>
        </authorList>
    </citation>
    <scope>NUCLEOTIDE SEQUENCE [LARGE SCALE GENOMIC DNA]</scope>
    <source>
        <strain evidence="1 2">ATCC 201684</strain>
    </source>
</reference>
<organism evidence="1 2">
    <name type="scientific">Aphanomyces euteiches</name>
    <dbReference type="NCBI Taxonomy" id="100861"/>
    <lineage>
        <taxon>Eukaryota</taxon>
        <taxon>Sar</taxon>
        <taxon>Stramenopiles</taxon>
        <taxon>Oomycota</taxon>
        <taxon>Saprolegniomycetes</taxon>
        <taxon>Saprolegniales</taxon>
        <taxon>Verrucalvaceae</taxon>
        <taxon>Aphanomyces</taxon>
    </lineage>
</organism>
<evidence type="ECO:0000313" key="1">
    <source>
        <dbReference type="EMBL" id="KAF0744113.1"/>
    </source>
</evidence>
<dbReference type="EMBL" id="VJMJ01000010">
    <property type="protein sequence ID" value="KAF0744113.1"/>
    <property type="molecule type" value="Genomic_DNA"/>
</dbReference>
<dbReference type="SUPFAM" id="SSF53335">
    <property type="entry name" value="S-adenosyl-L-methionine-dependent methyltransferases"/>
    <property type="match status" value="1"/>
</dbReference>
<dbReference type="Proteomes" id="UP000481153">
    <property type="component" value="Unassembled WGS sequence"/>
</dbReference>
<name>A0A6G0XUI7_9STRA</name>
<keyword evidence="2" id="KW-1185">Reference proteome</keyword>
<dbReference type="InterPro" id="IPR019410">
    <property type="entry name" value="Methyltransf_16"/>
</dbReference>
<sequence length="245" mass="26801">MDALAALLHHSDDDDDQGDYVQTIEIGKDKAPAMRISVAPDDGQAPGTLFAYHIWNGATCLAEFFAEDPTLVRGRKVVEFGAASALPSLVALHFGAKVAGMTDYPADILLQNMRDNVERNRPLLNGTPVVQGHLWGSDTTALLSHTEENGEITGFDVAIVAECLWMHREHNNLAKSINECLAPGGTAYICFSHHVPGVEDRDLAFFDTIQALFPCTVHLIKTFQVQAVFNSSKTKSEFLYAITKM</sequence>
<dbReference type="VEuPathDB" id="FungiDB:AeMF1_015037"/>
<comment type="caution">
    <text evidence="1">The sequence shown here is derived from an EMBL/GenBank/DDBJ whole genome shotgun (WGS) entry which is preliminary data.</text>
</comment>
<dbReference type="Pfam" id="PF10294">
    <property type="entry name" value="Methyltransf_16"/>
    <property type="match status" value="1"/>
</dbReference>
<evidence type="ECO:0008006" key="3">
    <source>
        <dbReference type="Google" id="ProtNLM"/>
    </source>
</evidence>
<evidence type="ECO:0000313" key="2">
    <source>
        <dbReference type="Proteomes" id="UP000481153"/>
    </source>
</evidence>
<dbReference type="PANTHER" id="PTHR14614:SF10">
    <property type="entry name" value="PROTEIN N-TERMINAL AND LYSINE N-METHYLTRANSFERASE EFM7"/>
    <property type="match status" value="1"/>
</dbReference>
<gene>
    <name evidence="1" type="ORF">Ae201684_001258</name>
</gene>